<evidence type="ECO:0000256" key="1">
    <source>
        <dbReference type="SAM" id="SignalP"/>
    </source>
</evidence>
<gene>
    <name evidence="2" type="ORF">ETAA8_34460</name>
</gene>
<protein>
    <submittedName>
        <fullName evidence="2">Uncharacterized protein</fullName>
    </submittedName>
</protein>
<dbReference type="EMBL" id="CP036274">
    <property type="protein sequence ID" value="QDU28346.1"/>
    <property type="molecule type" value="Genomic_DNA"/>
</dbReference>
<sequence precursor="true">MTLRKFACYLLMLLVTHVAASQACAQGKGGVLARRLPAKFQGLSNDQAREIGMLAELNIKWIGDIRETPGADPVVDLFGPYGGQRATTEDEMGNTIVVDENERGLIVLSGLSRPQMGSLLRIAMDLKPYLRDYYLARAKLISKIRRCRDREEKETAADARTFEKEVIELGKLMGEAEARVAVNQAWAYIGAEAAFAEEQKNYLRMLRENPDAFKLDSPAVKAARDLLQQLEEPYPILLQDTAAKLASFLGNTAETNAARRPHRSATLLGKASPRMPDDVPRFLETLTPAQQDRLLLLLNAERPFTSDYVKKRVEFLVALDGLKKVTTLQDKKFIAAGAQMGELEARIALAQARAFEQLRLSLAPAQLFFVEQNLVSGQ</sequence>
<reference evidence="2 3" key="1">
    <citation type="submission" date="2019-02" db="EMBL/GenBank/DDBJ databases">
        <title>Deep-cultivation of Planctomycetes and their phenomic and genomic characterization uncovers novel biology.</title>
        <authorList>
            <person name="Wiegand S."/>
            <person name="Jogler M."/>
            <person name="Boedeker C."/>
            <person name="Pinto D."/>
            <person name="Vollmers J."/>
            <person name="Rivas-Marin E."/>
            <person name="Kohn T."/>
            <person name="Peeters S.H."/>
            <person name="Heuer A."/>
            <person name="Rast P."/>
            <person name="Oberbeckmann S."/>
            <person name="Bunk B."/>
            <person name="Jeske O."/>
            <person name="Meyerdierks A."/>
            <person name="Storesund J.E."/>
            <person name="Kallscheuer N."/>
            <person name="Luecker S."/>
            <person name="Lage O.M."/>
            <person name="Pohl T."/>
            <person name="Merkel B.J."/>
            <person name="Hornburger P."/>
            <person name="Mueller R.-W."/>
            <person name="Bruemmer F."/>
            <person name="Labrenz M."/>
            <person name="Spormann A.M."/>
            <person name="Op den Camp H."/>
            <person name="Overmann J."/>
            <person name="Amann R."/>
            <person name="Jetten M.S.M."/>
            <person name="Mascher T."/>
            <person name="Medema M.H."/>
            <person name="Devos D.P."/>
            <person name="Kaster A.-K."/>
            <person name="Ovreas L."/>
            <person name="Rohde M."/>
            <person name="Galperin M.Y."/>
            <person name="Jogler C."/>
        </authorList>
    </citation>
    <scope>NUCLEOTIDE SEQUENCE [LARGE SCALE GENOMIC DNA]</scope>
    <source>
        <strain evidence="2 3">ETA_A8</strain>
    </source>
</reference>
<keyword evidence="1" id="KW-0732">Signal</keyword>
<dbReference type="PROSITE" id="PS51257">
    <property type="entry name" value="PROKAR_LIPOPROTEIN"/>
    <property type="match status" value="1"/>
</dbReference>
<dbReference type="RefSeq" id="WP_145090467.1">
    <property type="nucleotide sequence ID" value="NZ_CP036274.1"/>
</dbReference>
<dbReference type="AlphaFoldDB" id="A0A517YDM9"/>
<evidence type="ECO:0000313" key="2">
    <source>
        <dbReference type="EMBL" id="QDU28346.1"/>
    </source>
</evidence>
<accession>A0A517YDM9</accession>
<feature type="chain" id="PRO_5021963521" evidence="1">
    <location>
        <begin position="26"/>
        <end position="378"/>
    </location>
</feature>
<organism evidence="2 3">
    <name type="scientific">Anatilimnocola aggregata</name>
    <dbReference type="NCBI Taxonomy" id="2528021"/>
    <lineage>
        <taxon>Bacteria</taxon>
        <taxon>Pseudomonadati</taxon>
        <taxon>Planctomycetota</taxon>
        <taxon>Planctomycetia</taxon>
        <taxon>Pirellulales</taxon>
        <taxon>Pirellulaceae</taxon>
        <taxon>Anatilimnocola</taxon>
    </lineage>
</organism>
<proteinExistence type="predicted"/>
<name>A0A517YDM9_9BACT</name>
<keyword evidence="3" id="KW-1185">Reference proteome</keyword>
<evidence type="ECO:0000313" key="3">
    <source>
        <dbReference type="Proteomes" id="UP000315017"/>
    </source>
</evidence>
<feature type="signal peptide" evidence="1">
    <location>
        <begin position="1"/>
        <end position="25"/>
    </location>
</feature>
<dbReference type="KEGG" id="aagg:ETAA8_34460"/>
<dbReference type="Proteomes" id="UP000315017">
    <property type="component" value="Chromosome"/>
</dbReference>